<dbReference type="AlphaFoldDB" id="A0A7D9D6H3"/>
<keyword evidence="1" id="KW-0548">Nucleotidyltransferase</keyword>
<proteinExistence type="predicted"/>
<comment type="caution">
    <text evidence="1">The sequence shown here is derived from an EMBL/GenBank/DDBJ whole genome shotgun (WGS) entry which is preliminary data.</text>
</comment>
<gene>
    <name evidence="1" type="ORF">PACLA_8A086615</name>
</gene>
<evidence type="ECO:0000313" key="2">
    <source>
        <dbReference type="Proteomes" id="UP001152795"/>
    </source>
</evidence>
<sequence length="251" mass="28524">MIVDKIVGMRKASSGRPQQIDEEDAQFILQCIEEKATAHGRRHDSVLYTGHRAKKKDFLKLANYSRISRGLKPIKSATTVFNRGRPRNKRSLQAKKHLGLGLFCGKKPPKLKENGNILTHHQRAFKKGILISQLHSSKEDEANFNMFISRNDKAYICPGTSTGVQSARNVRIIQPSDITKQKTLPKYDFPLRLVNVTPGVNRIMDFELKDDDNETKIKMTDDNTVVFNRPKHFIGSNGSVWASEFMQLGYL</sequence>
<dbReference type="EMBL" id="CACRXK020000092">
    <property type="protein sequence ID" value="CAB3978158.1"/>
    <property type="molecule type" value="Genomic_DNA"/>
</dbReference>
<organism evidence="1 2">
    <name type="scientific">Paramuricea clavata</name>
    <name type="common">Red gorgonian</name>
    <name type="synonym">Violescent sea-whip</name>
    <dbReference type="NCBI Taxonomy" id="317549"/>
    <lineage>
        <taxon>Eukaryota</taxon>
        <taxon>Metazoa</taxon>
        <taxon>Cnidaria</taxon>
        <taxon>Anthozoa</taxon>
        <taxon>Octocorallia</taxon>
        <taxon>Malacalcyonacea</taxon>
        <taxon>Plexauridae</taxon>
        <taxon>Paramuricea</taxon>
    </lineage>
</organism>
<dbReference type="OrthoDB" id="5981116at2759"/>
<accession>A0A7D9D6H3</accession>
<keyword evidence="2" id="KW-1185">Reference proteome</keyword>
<protein>
    <submittedName>
        <fullName evidence="1">RNA-directed DNA polymerase from transposon X-element</fullName>
    </submittedName>
</protein>
<keyword evidence="1" id="KW-0695">RNA-directed DNA polymerase</keyword>
<name>A0A7D9D6H3_PARCT</name>
<dbReference type="GO" id="GO:0003964">
    <property type="term" value="F:RNA-directed DNA polymerase activity"/>
    <property type="evidence" value="ECO:0007669"/>
    <property type="project" value="UniProtKB-KW"/>
</dbReference>
<evidence type="ECO:0000313" key="1">
    <source>
        <dbReference type="EMBL" id="CAB3978158.1"/>
    </source>
</evidence>
<reference evidence="1" key="1">
    <citation type="submission" date="2020-04" db="EMBL/GenBank/DDBJ databases">
        <authorList>
            <person name="Alioto T."/>
            <person name="Alioto T."/>
            <person name="Gomez Garrido J."/>
        </authorList>
    </citation>
    <scope>NUCLEOTIDE SEQUENCE</scope>
    <source>
        <strain evidence="1">A484AB</strain>
    </source>
</reference>
<dbReference type="Proteomes" id="UP001152795">
    <property type="component" value="Unassembled WGS sequence"/>
</dbReference>
<keyword evidence="1" id="KW-0808">Transferase</keyword>